<feature type="domain" description="DUF4371" evidence="2">
    <location>
        <begin position="100"/>
        <end position="263"/>
    </location>
</feature>
<evidence type="ECO:0000256" key="1">
    <source>
        <dbReference type="SAM" id="MobiDB-lite"/>
    </source>
</evidence>
<evidence type="ECO:0000313" key="4">
    <source>
        <dbReference type="Proteomes" id="UP000499080"/>
    </source>
</evidence>
<dbReference type="InterPro" id="IPR012337">
    <property type="entry name" value="RNaseH-like_sf"/>
</dbReference>
<feature type="region of interest" description="Disordered" evidence="1">
    <location>
        <begin position="1"/>
        <end position="29"/>
    </location>
</feature>
<comment type="caution">
    <text evidence="3">The sequence shown here is derived from an EMBL/GenBank/DDBJ whole genome shotgun (WGS) entry which is preliminary data.</text>
</comment>
<dbReference type="Proteomes" id="UP000499080">
    <property type="component" value="Unassembled WGS sequence"/>
</dbReference>
<keyword evidence="4" id="KW-1185">Reference proteome</keyword>
<dbReference type="OrthoDB" id="6437482at2759"/>
<accession>A0A4Y2JSS0</accession>
<sequence length="384" mass="43502">MGPKRSSGSDFRKIKKQKGEENKKLGNWHINEEQVEQNMLEAGQIDSTMLQEQDSETVSEESSNSEIASTEVVTNSDERNDSERSYFTRASCSADLDEEQPLRECSDAIGDNNCGVFLSTLELISRYNLQLFQHIENIKSKKHVPNYFSPKIQNEVIGSLGNKVRSEILNKVKRAKYSSIIFDCTPDTAHIEQMSQIIRYVNIKDGECSVEKSFVDFVISHQKTGRNLSEEIMQKLSSDGLDIQNCRGQGFDNGSNMAGKYEGVQAHIFKINYLTKFVPCAAYILNLVGVHAAEVSVLMISFFGKVLEFFNFFSISTLRWEALLDCIKTSLKRHCDTRWSSRRQAVTALQENLLPSVHKVLQHVTDRANNWTTDTASDAMILLR</sequence>
<protein>
    <recommendedName>
        <fullName evidence="2">DUF4371 domain-containing protein</fullName>
    </recommendedName>
</protein>
<proteinExistence type="predicted"/>
<dbReference type="PANTHER" id="PTHR45749:SF21">
    <property type="entry name" value="DUF4371 DOMAIN-CONTAINING PROTEIN"/>
    <property type="match status" value="1"/>
</dbReference>
<dbReference type="EMBL" id="BGPR01003845">
    <property type="protein sequence ID" value="GBM93070.1"/>
    <property type="molecule type" value="Genomic_DNA"/>
</dbReference>
<feature type="region of interest" description="Disordered" evidence="1">
    <location>
        <begin position="44"/>
        <end position="82"/>
    </location>
</feature>
<evidence type="ECO:0000259" key="2">
    <source>
        <dbReference type="Pfam" id="PF14291"/>
    </source>
</evidence>
<dbReference type="SUPFAM" id="SSF53098">
    <property type="entry name" value="Ribonuclease H-like"/>
    <property type="match status" value="1"/>
</dbReference>
<organism evidence="3 4">
    <name type="scientific">Araneus ventricosus</name>
    <name type="common">Orbweaver spider</name>
    <name type="synonym">Epeira ventricosa</name>
    <dbReference type="NCBI Taxonomy" id="182803"/>
    <lineage>
        <taxon>Eukaryota</taxon>
        <taxon>Metazoa</taxon>
        <taxon>Ecdysozoa</taxon>
        <taxon>Arthropoda</taxon>
        <taxon>Chelicerata</taxon>
        <taxon>Arachnida</taxon>
        <taxon>Araneae</taxon>
        <taxon>Araneomorphae</taxon>
        <taxon>Entelegynae</taxon>
        <taxon>Araneoidea</taxon>
        <taxon>Araneidae</taxon>
        <taxon>Araneus</taxon>
    </lineage>
</organism>
<name>A0A4Y2JSS0_ARAVE</name>
<dbReference type="AlphaFoldDB" id="A0A4Y2JSS0"/>
<dbReference type="InterPro" id="IPR025398">
    <property type="entry name" value="DUF4371"/>
</dbReference>
<reference evidence="3 4" key="1">
    <citation type="journal article" date="2019" name="Sci. Rep.">
        <title>Orb-weaving spider Araneus ventricosus genome elucidates the spidroin gene catalogue.</title>
        <authorList>
            <person name="Kono N."/>
            <person name="Nakamura H."/>
            <person name="Ohtoshi R."/>
            <person name="Moran D.A.P."/>
            <person name="Shinohara A."/>
            <person name="Yoshida Y."/>
            <person name="Fujiwara M."/>
            <person name="Mori M."/>
            <person name="Tomita M."/>
            <person name="Arakawa K."/>
        </authorList>
    </citation>
    <scope>NUCLEOTIDE SEQUENCE [LARGE SCALE GENOMIC DNA]</scope>
</reference>
<evidence type="ECO:0000313" key="3">
    <source>
        <dbReference type="EMBL" id="GBM93070.1"/>
    </source>
</evidence>
<dbReference type="Pfam" id="PF14291">
    <property type="entry name" value="DUF4371"/>
    <property type="match status" value="1"/>
</dbReference>
<gene>
    <name evidence="3" type="ORF">AVEN_21410_1</name>
</gene>
<dbReference type="PANTHER" id="PTHR45749">
    <property type="match status" value="1"/>
</dbReference>